<feature type="region of interest" description="Disordered" evidence="1">
    <location>
        <begin position="779"/>
        <end position="815"/>
    </location>
</feature>
<feature type="domain" description="WDR11 first beta-propeller" evidence="2">
    <location>
        <begin position="21"/>
        <end position="342"/>
    </location>
</feature>
<reference evidence="5 6" key="1">
    <citation type="submission" date="2020-08" db="EMBL/GenBank/DDBJ databases">
        <title>Plant Genome Project.</title>
        <authorList>
            <person name="Zhang R.-G."/>
        </authorList>
    </citation>
    <scope>NUCLEOTIDE SEQUENCE [LARGE SCALE GENOMIC DNA]</scope>
    <source>
        <tissue evidence="5">Rhizome</tissue>
    </source>
</reference>
<dbReference type="InterPro" id="IPR039694">
    <property type="entry name" value="WDR11"/>
</dbReference>
<gene>
    <name evidence="5" type="ORF">ZIOFF_053122</name>
</gene>
<evidence type="ECO:0008006" key="7">
    <source>
        <dbReference type="Google" id="ProtNLM"/>
    </source>
</evidence>
<comment type="caution">
    <text evidence="5">The sequence shown here is derived from an EMBL/GenBank/DDBJ whole genome shotgun (WGS) entry which is preliminary data.</text>
</comment>
<dbReference type="InterPro" id="IPR001680">
    <property type="entry name" value="WD40_rpt"/>
</dbReference>
<evidence type="ECO:0000259" key="2">
    <source>
        <dbReference type="Pfam" id="PF23751"/>
    </source>
</evidence>
<name>A0A8J5FS91_ZINOF</name>
<evidence type="ECO:0000259" key="3">
    <source>
        <dbReference type="Pfam" id="PF23752"/>
    </source>
</evidence>
<feature type="domain" description="WDR11 second beta-propeller" evidence="3">
    <location>
        <begin position="735"/>
        <end position="1009"/>
    </location>
</feature>
<dbReference type="Pfam" id="PF23752">
    <property type="entry name" value="Beta-prop_WDR11_2nd"/>
    <property type="match status" value="2"/>
</dbReference>
<evidence type="ECO:0000313" key="6">
    <source>
        <dbReference type="Proteomes" id="UP000734854"/>
    </source>
</evidence>
<feature type="domain" description="WDR11 TPR" evidence="4">
    <location>
        <begin position="1037"/>
        <end position="1229"/>
    </location>
</feature>
<sequence length="1488" mass="163450">MASRSPRGARSHDAWDCLLPGPPSRSNGGAADCSNFGLLAYGAGSCVVVADPRSMQLVCILPMPPSPAASASAHASLAPFVTSVRWTPQPLLRDLSSHEDPFTSHLRLAAGDRQGRIAIWDLRSRQVLLWLDLEASSSSSSGRMGIQDLCWVRSDSWLLAAIHGPSLLVLWDTVTGRCLWKYDASPEYFSCIRRDPFDARHFCTLGLRGFLLSAIALSGGDGGSVSMQDHRITGISDSSSDLQKLEKDSSGSASSLSPAHALFPLFFARLCFSPVSKSILVATFPKELIVFDLNYGTTLSAIPLPRGFSKFMDLVPDQDRDLLYCAHVDGKLSIWKRKECQVNIYIFSFSSFSVIFSANIHQIQVCFQLSTFILVFECRGEQLHILCGMEELMPSIGTSVPTPAVLALTLRQSESSVQNIGRVFTNPSDIQTSLVEDPSNSQASLAEDDTLSKILNKEIDAALKTCLISISDDGKIWNWLLTSERDVSDSTKEQVSGNGTNSPSITLKLTEPVSMKISLMGQLHLLSSTLTTLAVPSPSLTATLARGGNNPAPAVPLIALGTQGGTIDVVDISASAVAVSFSVHNNPIRGLRWLGNSRLVSFSYGQVNDKGGGFTNRLVVTCLRSGLNRPFRLLQKPERAPIRALRASSSGRFTFVGSKFLLKKFFRQIGIVPANEHKEFNMVLSGWHKIGYITQNTTAETCFYRGTMDWIFPCMFFIYFFPYKNDDTFWCITFSRYLLILFRDAPVEVWAMTKTPIMLRSLALPFTVLEWTLPSAPRPIQSGPSRESLASKEQISTPNTSANTSSTESKVANSDSTVDDTSESFAFALVNGALGVFEVHGRRIRDFRPKWPSTSFASSDGLITAMAYRLPHVVMGDRLGNIRWWDVTTGLSSSFNTHREGIRRIKFSPVVPGDRSRGRIAVLFYDNTFSIFDLDSSDPLANALLQPQSPGTLVLELDWLTRRTDRNEPLVLCIAGADSSLRLIEVNISDTKTGSITKSRVLNERFRPVPLCVPMLFPTAHALALRTILQLGVKPSWFILNNATTGILPYQIPDLVPASPSDLRSFMIESTLPSVGDIVVPELLLKVLEPYRREGCILDEERVGLYASLVNKGSAARFAFAAAIFGELSEALFWLQLPHALSHLLERSENKSQQSSKPASISEAESALLNRIASRERSAGSITSEAVKYGQLNMMAFSQEELWGKANEQIAWHAKLDGEEAIQKRVHEDTVISYGIGSCLRWSQVIIVIAGILEATWVPLPETKRDRLISVGDLEAAVALLLSTPPEGSQFYPNALRAVALSSAVSRSLHELAVKVVAANMVRTDNSLSGIHLLCAVGRYQEACSQLQDAGCWTDAATLAATHLRGSDYSRVLQRWAGYVLHSEHNIWRALILYVAAGALVEAFAALRDARQPDTAAMFLLACHEIYSQASPNSQTDVETSITVDEKQSFQLPLRNLVDEDIKAISEFYGEYQRKLVHLCMDATPTFD</sequence>
<evidence type="ECO:0000256" key="1">
    <source>
        <dbReference type="SAM" id="MobiDB-lite"/>
    </source>
</evidence>
<feature type="compositionally biased region" description="Low complexity" evidence="1">
    <location>
        <begin position="796"/>
        <end position="809"/>
    </location>
</feature>
<dbReference type="Pfam" id="PF23751">
    <property type="entry name" value="Beta-prop_WDR11_1st"/>
    <property type="match status" value="2"/>
</dbReference>
<proteinExistence type="predicted"/>
<dbReference type="InterPro" id="IPR057854">
    <property type="entry name" value="TPR_WDR11"/>
</dbReference>
<evidence type="ECO:0000313" key="5">
    <source>
        <dbReference type="EMBL" id="KAG6484601.1"/>
    </source>
</evidence>
<feature type="domain" description="WDR11 TPR" evidence="4">
    <location>
        <begin position="1267"/>
        <end position="1480"/>
    </location>
</feature>
<dbReference type="Pfam" id="PF23753">
    <property type="entry name" value="TPR_WDR11"/>
    <property type="match status" value="2"/>
</dbReference>
<dbReference type="GO" id="GO:0005737">
    <property type="term" value="C:cytoplasm"/>
    <property type="evidence" value="ECO:0007669"/>
    <property type="project" value="TreeGrafter"/>
</dbReference>
<feature type="domain" description="WDR11 first beta-propeller" evidence="2">
    <location>
        <begin position="379"/>
        <end position="502"/>
    </location>
</feature>
<dbReference type="InterPro" id="IPR057852">
    <property type="entry name" value="Beta-prop_WDR11_1st"/>
</dbReference>
<feature type="domain" description="WDR11 second beta-propeller" evidence="3">
    <location>
        <begin position="525"/>
        <end position="655"/>
    </location>
</feature>
<dbReference type="InterPro" id="IPR011047">
    <property type="entry name" value="Quinoprotein_ADH-like_sf"/>
</dbReference>
<evidence type="ECO:0000259" key="4">
    <source>
        <dbReference type="Pfam" id="PF23753"/>
    </source>
</evidence>
<dbReference type="InterPro" id="IPR057853">
    <property type="entry name" value="Beta-prop_WDR11_2nd"/>
</dbReference>
<dbReference type="PANTHER" id="PTHR14593">
    <property type="entry name" value="WD REPEAT-CONTAINING PROTEIN 11"/>
    <property type="match status" value="1"/>
</dbReference>
<dbReference type="SUPFAM" id="SSF50978">
    <property type="entry name" value="WD40 repeat-like"/>
    <property type="match status" value="1"/>
</dbReference>
<dbReference type="SMART" id="SM00320">
    <property type="entry name" value="WD40"/>
    <property type="match status" value="5"/>
</dbReference>
<dbReference type="Gene3D" id="2.130.10.10">
    <property type="entry name" value="YVTN repeat-like/Quinoprotein amine dehydrogenase"/>
    <property type="match status" value="3"/>
</dbReference>
<dbReference type="PANTHER" id="PTHR14593:SF5">
    <property type="entry name" value="WD REPEAT-CONTAINING PROTEIN 11"/>
    <property type="match status" value="1"/>
</dbReference>
<dbReference type="Proteomes" id="UP000734854">
    <property type="component" value="Unassembled WGS sequence"/>
</dbReference>
<organism evidence="5 6">
    <name type="scientific">Zingiber officinale</name>
    <name type="common">Ginger</name>
    <name type="synonym">Amomum zingiber</name>
    <dbReference type="NCBI Taxonomy" id="94328"/>
    <lineage>
        <taxon>Eukaryota</taxon>
        <taxon>Viridiplantae</taxon>
        <taxon>Streptophyta</taxon>
        <taxon>Embryophyta</taxon>
        <taxon>Tracheophyta</taxon>
        <taxon>Spermatophyta</taxon>
        <taxon>Magnoliopsida</taxon>
        <taxon>Liliopsida</taxon>
        <taxon>Zingiberales</taxon>
        <taxon>Zingiberaceae</taxon>
        <taxon>Zingiber</taxon>
    </lineage>
</organism>
<protein>
    <recommendedName>
        <fullName evidence="7">WD repeat-containing protein 11</fullName>
    </recommendedName>
</protein>
<dbReference type="InterPro" id="IPR036322">
    <property type="entry name" value="WD40_repeat_dom_sf"/>
</dbReference>
<dbReference type="SUPFAM" id="SSF50998">
    <property type="entry name" value="Quinoprotein alcohol dehydrogenase-like"/>
    <property type="match status" value="1"/>
</dbReference>
<keyword evidence="6" id="KW-1185">Reference proteome</keyword>
<dbReference type="EMBL" id="JACMSC010000015">
    <property type="protein sequence ID" value="KAG6484601.1"/>
    <property type="molecule type" value="Genomic_DNA"/>
</dbReference>
<accession>A0A8J5FS91</accession>
<dbReference type="InterPro" id="IPR015943">
    <property type="entry name" value="WD40/YVTN_repeat-like_dom_sf"/>
</dbReference>